<organism evidence="1">
    <name type="scientific">Opuntia streptacantha</name>
    <name type="common">Prickly pear cactus</name>
    <name type="synonym">Opuntia cardona</name>
    <dbReference type="NCBI Taxonomy" id="393608"/>
    <lineage>
        <taxon>Eukaryota</taxon>
        <taxon>Viridiplantae</taxon>
        <taxon>Streptophyta</taxon>
        <taxon>Embryophyta</taxon>
        <taxon>Tracheophyta</taxon>
        <taxon>Spermatophyta</taxon>
        <taxon>Magnoliopsida</taxon>
        <taxon>eudicotyledons</taxon>
        <taxon>Gunneridae</taxon>
        <taxon>Pentapetalae</taxon>
        <taxon>Caryophyllales</taxon>
        <taxon>Cactineae</taxon>
        <taxon>Cactaceae</taxon>
        <taxon>Opuntioideae</taxon>
        <taxon>Opuntia</taxon>
    </lineage>
</organism>
<evidence type="ECO:0000313" key="1">
    <source>
        <dbReference type="EMBL" id="MBA4678321.1"/>
    </source>
</evidence>
<dbReference type="AlphaFoldDB" id="A0A7C9ESY8"/>
<name>A0A7C9ESY8_OPUST</name>
<accession>A0A7C9ESY8</accession>
<protein>
    <submittedName>
        <fullName evidence="1">Uncharacterized protein</fullName>
    </submittedName>
</protein>
<proteinExistence type="predicted"/>
<reference evidence="1" key="2">
    <citation type="submission" date="2020-07" db="EMBL/GenBank/DDBJ databases">
        <authorList>
            <person name="Vera ALvarez R."/>
            <person name="Arias-Moreno D.M."/>
            <person name="Jimenez-Jacinto V."/>
            <person name="Jimenez-Bremont J.F."/>
            <person name="Swaminathan K."/>
            <person name="Moose S.P."/>
            <person name="Guerrero-Gonzalez M.L."/>
            <person name="Marino-Ramirez L."/>
            <person name="Landsman D."/>
            <person name="Rodriguez-Kessler M."/>
            <person name="Delgado-Sanchez P."/>
        </authorList>
    </citation>
    <scope>NUCLEOTIDE SEQUENCE</scope>
    <source>
        <tissue evidence="1">Cladode</tissue>
    </source>
</reference>
<sequence length="120" mass="13411">MQFLGEIGLGQTEMASYVGLLSIRVLNWPTKLGALLVTCTKSFQFIGCIAILTGMRIQKPGLKRDMFRNKIWIEEGFRKLSGGKVNLFPRIITTKHQGKSTRDQGILVMLIEGEEQKAGL</sequence>
<reference evidence="1" key="1">
    <citation type="journal article" date="2013" name="J. Plant Res.">
        <title>Effect of fungi and light on seed germination of three Opuntia species from semiarid lands of central Mexico.</title>
        <authorList>
            <person name="Delgado-Sanchez P."/>
            <person name="Jimenez-Bremont J.F."/>
            <person name="Guerrero-Gonzalez Mde L."/>
            <person name="Flores J."/>
        </authorList>
    </citation>
    <scope>NUCLEOTIDE SEQUENCE</scope>
    <source>
        <tissue evidence="1">Cladode</tissue>
    </source>
</reference>
<dbReference type="EMBL" id="GISG01278996">
    <property type="protein sequence ID" value="MBA4678321.1"/>
    <property type="molecule type" value="Transcribed_RNA"/>
</dbReference>